<dbReference type="PANTHER" id="PTHR11537:SF254">
    <property type="entry name" value="POTASSIUM VOLTAGE-GATED CHANNEL PROTEIN SHAB"/>
    <property type="match status" value="1"/>
</dbReference>
<feature type="transmembrane region" description="Helical" evidence="8">
    <location>
        <begin position="141"/>
        <end position="160"/>
    </location>
</feature>
<evidence type="ECO:0000256" key="3">
    <source>
        <dbReference type="ARBA" id="ARBA00022692"/>
    </source>
</evidence>
<evidence type="ECO:0000256" key="1">
    <source>
        <dbReference type="ARBA" id="ARBA00004141"/>
    </source>
</evidence>
<keyword evidence="5" id="KW-0406">Ion transport</keyword>
<feature type="transmembrane region" description="Helical" evidence="8">
    <location>
        <begin position="172"/>
        <end position="197"/>
    </location>
</feature>
<dbReference type="GO" id="GO:0005249">
    <property type="term" value="F:voltage-gated potassium channel activity"/>
    <property type="evidence" value="ECO:0007669"/>
    <property type="project" value="InterPro"/>
</dbReference>
<evidence type="ECO:0000259" key="9">
    <source>
        <dbReference type="Pfam" id="PF07885"/>
    </source>
</evidence>
<evidence type="ECO:0000256" key="5">
    <source>
        <dbReference type="ARBA" id="ARBA00023065"/>
    </source>
</evidence>
<name>A0A0H5QKZ3_9ZZZZ</name>
<evidence type="ECO:0000256" key="4">
    <source>
        <dbReference type="ARBA" id="ARBA00022989"/>
    </source>
</evidence>
<reference evidence="10" key="2">
    <citation type="submission" date="2015-07" db="EMBL/GenBank/DDBJ databases">
        <title>Plasmids, circular viruses and viroids from rat gut.</title>
        <authorList>
            <person name="Jorgensen T.J."/>
            <person name="Hansen M.A."/>
            <person name="Xu Z."/>
            <person name="Tabak M.A."/>
            <person name="Sorensen S.J."/>
            <person name="Hansen L.H."/>
        </authorList>
    </citation>
    <scope>NUCLEOTIDE SEQUENCE</scope>
    <source>
        <strain evidence="10">RGFK1095</strain>
    </source>
</reference>
<organism evidence="10">
    <name type="scientific">uncultured prokaryote</name>
    <dbReference type="NCBI Taxonomy" id="198431"/>
    <lineage>
        <taxon>unclassified sequences</taxon>
        <taxon>environmental samples</taxon>
    </lineage>
</organism>
<comment type="subcellular location">
    <subcellularLocation>
        <location evidence="1">Membrane</location>
        <topology evidence="1">Multi-pass membrane protein</topology>
    </subcellularLocation>
</comment>
<proteinExistence type="predicted"/>
<keyword evidence="6 8" id="KW-0472">Membrane</keyword>
<sequence length="237" mass="26293">MTLERWERVAEWPLIVVSVLFLAAYSVQVLGAGAVAQIAGWFMLITWGIFVLDYAISLWLAPRRWSWFFRHLHELAIVALPMLRPLRLLRLVTLISVLQRVAGNALRGRVVTYVVAASGLLVYVGSLAMYDAEKTAPGSTIQSFGDAIWWAIVTITTVGYGDLSPVTTMGRIIAIGLMISGIALLGIVTATLASWLMDKVATEDTQKQALTVEHFELLQAEIKALRREINETKILRD</sequence>
<evidence type="ECO:0000313" key="10">
    <source>
        <dbReference type="EMBL" id="CRY96452.1"/>
    </source>
</evidence>
<accession>A0A0H5QKZ3</accession>
<dbReference type="Gene3D" id="1.10.287.70">
    <property type="match status" value="1"/>
</dbReference>
<dbReference type="InterPro" id="IPR013099">
    <property type="entry name" value="K_chnl_dom"/>
</dbReference>
<feature type="transmembrane region" description="Helical" evidence="8">
    <location>
        <begin position="12"/>
        <end position="32"/>
    </location>
</feature>
<evidence type="ECO:0000256" key="8">
    <source>
        <dbReference type="SAM" id="Phobius"/>
    </source>
</evidence>
<dbReference type="GO" id="GO:0001508">
    <property type="term" value="P:action potential"/>
    <property type="evidence" value="ECO:0007669"/>
    <property type="project" value="TreeGrafter"/>
</dbReference>
<dbReference type="GO" id="GO:0008076">
    <property type="term" value="C:voltage-gated potassium channel complex"/>
    <property type="evidence" value="ECO:0007669"/>
    <property type="project" value="InterPro"/>
</dbReference>
<feature type="transmembrane region" description="Helical" evidence="8">
    <location>
        <begin position="38"/>
        <end position="60"/>
    </location>
</feature>
<feature type="domain" description="Potassium channel" evidence="9">
    <location>
        <begin position="122"/>
        <end position="197"/>
    </location>
</feature>
<evidence type="ECO:0000256" key="6">
    <source>
        <dbReference type="ARBA" id="ARBA00023136"/>
    </source>
</evidence>
<dbReference type="AlphaFoldDB" id="A0A0H5QKZ3"/>
<protein>
    <recommendedName>
        <fullName evidence="9">Potassium channel domain-containing protein</fullName>
    </recommendedName>
</protein>
<keyword evidence="7" id="KW-0407">Ion channel</keyword>
<evidence type="ECO:0000256" key="7">
    <source>
        <dbReference type="ARBA" id="ARBA00023303"/>
    </source>
</evidence>
<dbReference type="InterPro" id="IPR028325">
    <property type="entry name" value="VG_K_chnl"/>
</dbReference>
<keyword evidence="2" id="KW-0813">Transport</keyword>
<dbReference type="SUPFAM" id="SSF81324">
    <property type="entry name" value="Voltage-gated potassium channels"/>
    <property type="match status" value="1"/>
</dbReference>
<keyword evidence="4 8" id="KW-1133">Transmembrane helix</keyword>
<feature type="transmembrane region" description="Helical" evidence="8">
    <location>
        <begin position="110"/>
        <end position="129"/>
    </location>
</feature>
<dbReference type="PRINTS" id="PR00169">
    <property type="entry name" value="KCHANNEL"/>
</dbReference>
<evidence type="ECO:0000256" key="2">
    <source>
        <dbReference type="ARBA" id="ARBA00022448"/>
    </source>
</evidence>
<reference evidence="10" key="1">
    <citation type="submission" date="2015-06" db="EMBL/GenBank/DDBJ databases">
        <authorList>
            <person name="Joergensen T."/>
        </authorList>
    </citation>
    <scope>NUCLEOTIDE SEQUENCE</scope>
    <source>
        <strain evidence="10">RGFK1095</strain>
    </source>
</reference>
<dbReference type="Pfam" id="PF07885">
    <property type="entry name" value="Ion_trans_2"/>
    <property type="match status" value="1"/>
</dbReference>
<keyword evidence="3 8" id="KW-0812">Transmembrane</keyword>
<dbReference type="EMBL" id="LN853676">
    <property type="protein sequence ID" value="CRY96452.1"/>
    <property type="molecule type" value="Genomic_DNA"/>
</dbReference>
<dbReference type="Gene3D" id="1.20.5.110">
    <property type="match status" value="1"/>
</dbReference>
<dbReference type="PANTHER" id="PTHR11537">
    <property type="entry name" value="VOLTAGE-GATED POTASSIUM CHANNEL"/>
    <property type="match status" value="1"/>
</dbReference>